<dbReference type="OrthoDB" id="517841at2"/>
<evidence type="ECO:0000313" key="3">
    <source>
        <dbReference type="Proteomes" id="UP000287247"/>
    </source>
</evidence>
<dbReference type="RefSeq" id="WP_124973507.1">
    <property type="nucleotide sequence ID" value="NZ_BDQK01000005.1"/>
</dbReference>
<organism evidence="2 3">
    <name type="scientific">Aphanothece sacrum FPU1</name>
    <dbReference type="NCBI Taxonomy" id="1920663"/>
    <lineage>
        <taxon>Bacteria</taxon>
        <taxon>Bacillati</taxon>
        <taxon>Cyanobacteriota</taxon>
        <taxon>Cyanophyceae</taxon>
        <taxon>Oscillatoriophycideae</taxon>
        <taxon>Chroococcales</taxon>
        <taxon>Aphanothecaceae</taxon>
        <taxon>Aphanothece</taxon>
    </lineage>
</organism>
<dbReference type="Pfam" id="PF12728">
    <property type="entry name" value="HTH_17"/>
    <property type="match status" value="1"/>
</dbReference>
<protein>
    <recommendedName>
        <fullName evidence="1">Helix-turn-helix domain-containing protein</fullName>
    </recommendedName>
</protein>
<comment type="caution">
    <text evidence="2">The sequence shown here is derived from an EMBL/GenBank/DDBJ whole genome shotgun (WGS) entry which is preliminary data.</text>
</comment>
<proteinExistence type="predicted"/>
<reference evidence="3" key="1">
    <citation type="submission" date="2017-05" db="EMBL/GenBank/DDBJ databases">
        <title>Physiological properties and genetic analysis related to exopolysaccharide production of fresh-water unicellular cyanobacterium Aphanothece sacrum, Suizenji Nori, that has been cultured as a food source in Japan.</title>
        <authorList>
            <person name="Kanesaki Y."/>
            <person name="Yoshikawa S."/>
            <person name="Ohki K."/>
        </authorList>
    </citation>
    <scope>NUCLEOTIDE SEQUENCE [LARGE SCALE GENOMIC DNA]</scope>
    <source>
        <strain evidence="3">FPU1</strain>
    </source>
</reference>
<keyword evidence="3" id="KW-1185">Reference proteome</keyword>
<name>A0A401IFK2_APHSA</name>
<accession>A0A401IFK2</accession>
<dbReference type="InterPro" id="IPR041657">
    <property type="entry name" value="HTH_17"/>
</dbReference>
<gene>
    <name evidence="2" type="ORF">AsFPU1_1459</name>
</gene>
<dbReference type="EMBL" id="BDQK01000005">
    <property type="protein sequence ID" value="GBF80058.1"/>
    <property type="molecule type" value="Genomic_DNA"/>
</dbReference>
<sequence>MKYVSIAKAAHLLGISRQRVQQLLYAGRIKGALKEGRFWQIPLDKHDMPQIIPGTRGPQGTWRKRPQQSKTYIHVSQHKIRENRKKLIKEPVICVRQGKKVNYCHQVDILEGICRLVLAWGHKNL</sequence>
<dbReference type="Proteomes" id="UP000287247">
    <property type="component" value="Unassembled WGS sequence"/>
</dbReference>
<dbReference type="AlphaFoldDB" id="A0A401IFK2"/>
<evidence type="ECO:0000313" key="2">
    <source>
        <dbReference type="EMBL" id="GBF80058.1"/>
    </source>
</evidence>
<evidence type="ECO:0000259" key="1">
    <source>
        <dbReference type="Pfam" id="PF12728"/>
    </source>
</evidence>
<feature type="domain" description="Helix-turn-helix" evidence="1">
    <location>
        <begin position="3"/>
        <end position="43"/>
    </location>
</feature>